<comment type="subcellular location">
    <subcellularLocation>
        <location evidence="1 7">Cell membrane</location>
        <topology evidence="1 7">Multi-pass membrane protein</topology>
    </subcellularLocation>
</comment>
<keyword evidence="4 7" id="KW-0812">Transmembrane</keyword>
<keyword evidence="2 7" id="KW-0813">Transport</keyword>
<dbReference type="CDD" id="cd06261">
    <property type="entry name" value="TM_PBP2"/>
    <property type="match status" value="1"/>
</dbReference>
<feature type="transmembrane region" description="Helical" evidence="7">
    <location>
        <begin position="105"/>
        <end position="127"/>
    </location>
</feature>
<dbReference type="AlphaFoldDB" id="A0A6J4QMK1"/>
<dbReference type="InterPro" id="IPR000515">
    <property type="entry name" value="MetI-like"/>
</dbReference>
<feature type="domain" description="ABC transmembrane type-1" evidence="9">
    <location>
        <begin position="103"/>
        <end position="292"/>
    </location>
</feature>
<dbReference type="PROSITE" id="PS50928">
    <property type="entry name" value="ABC_TM1"/>
    <property type="match status" value="1"/>
</dbReference>
<evidence type="ECO:0000256" key="1">
    <source>
        <dbReference type="ARBA" id="ARBA00004651"/>
    </source>
</evidence>
<dbReference type="SUPFAM" id="SSF161098">
    <property type="entry name" value="MetI-like"/>
    <property type="match status" value="1"/>
</dbReference>
<evidence type="ECO:0000259" key="9">
    <source>
        <dbReference type="PROSITE" id="PS50928"/>
    </source>
</evidence>
<feature type="region of interest" description="Disordered" evidence="8">
    <location>
        <begin position="1"/>
        <end position="21"/>
    </location>
</feature>
<dbReference type="Pfam" id="PF12911">
    <property type="entry name" value="OppC_N"/>
    <property type="match status" value="1"/>
</dbReference>
<dbReference type="Gene3D" id="1.10.3720.10">
    <property type="entry name" value="MetI-like"/>
    <property type="match status" value="1"/>
</dbReference>
<dbReference type="EMBL" id="CADCVF010000011">
    <property type="protein sequence ID" value="CAA9446340.1"/>
    <property type="molecule type" value="Genomic_DNA"/>
</dbReference>
<evidence type="ECO:0000256" key="7">
    <source>
        <dbReference type="RuleBase" id="RU363032"/>
    </source>
</evidence>
<dbReference type="Pfam" id="PF00528">
    <property type="entry name" value="BPD_transp_1"/>
    <property type="match status" value="1"/>
</dbReference>
<feature type="transmembrane region" description="Helical" evidence="7">
    <location>
        <begin position="220"/>
        <end position="249"/>
    </location>
</feature>
<organism evidence="10">
    <name type="scientific">uncultured Rubrobacteraceae bacterium</name>
    <dbReference type="NCBI Taxonomy" id="349277"/>
    <lineage>
        <taxon>Bacteria</taxon>
        <taxon>Bacillati</taxon>
        <taxon>Actinomycetota</taxon>
        <taxon>Rubrobacteria</taxon>
        <taxon>Rubrobacterales</taxon>
        <taxon>Rubrobacteraceae</taxon>
        <taxon>environmental samples</taxon>
    </lineage>
</organism>
<feature type="transmembrane region" description="Helical" evidence="7">
    <location>
        <begin position="42"/>
        <end position="64"/>
    </location>
</feature>
<evidence type="ECO:0000313" key="10">
    <source>
        <dbReference type="EMBL" id="CAA9446340.1"/>
    </source>
</evidence>
<feature type="transmembrane region" description="Helical" evidence="7">
    <location>
        <begin position="139"/>
        <end position="158"/>
    </location>
</feature>
<protein>
    <submittedName>
        <fullName evidence="10">Dipeptide transport system permease protein DppC</fullName>
    </submittedName>
</protein>
<dbReference type="PANTHER" id="PTHR43386:SF1">
    <property type="entry name" value="D,D-DIPEPTIDE TRANSPORT SYSTEM PERMEASE PROTEIN DDPC-RELATED"/>
    <property type="match status" value="1"/>
</dbReference>
<keyword evidence="3" id="KW-1003">Cell membrane</keyword>
<gene>
    <name evidence="10" type="ORF">AVDCRST_MAG58-458</name>
</gene>
<name>A0A6J4QMK1_9ACTN</name>
<dbReference type="PANTHER" id="PTHR43386">
    <property type="entry name" value="OLIGOPEPTIDE TRANSPORT SYSTEM PERMEASE PROTEIN APPC"/>
    <property type="match status" value="1"/>
</dbReference>
<feature type="transmembrane region" description="Helical" evidence="7">
    <location>
        <begin position="164"/>
        <end position="185"/>
    </location>
</feature>
<dbReference type="GO" id="GO:0055085">
    <property type="term" value="P:transmembrane transport"/>
    <property type="evidence" value="ECO:0007669"/>
    <property type="project" value="InterPro"/>
</dbReference>
<dbReference type="InterPro" id="IPR050366">
    <property type="entry name" value="BP-dependent_transpt_permease"/>
</dbReference>
<evidence type="ECO:0000256" key="8">
    <source>
        <dbReference type="SAM" id="MobiDB-lite"/>
    </source>
</evidence>
<dbReference type="InterPro" id="IPR025966">
    <property type="entry name" value="OppC_N"/>
</dbReference>
<feature type="transmembrane region" description="Helical" evidence="7">
    <location>
        <begin position="269"/>
        <end position="292"/>
    </location>
</feature>
<proteinExistence type="inferred from homology"/>
<reference evidence="10" key="1">
    <citation type="submission" date="2020-02" db="EMBL/GenBank/DDBJ databases">
        <authorList>
            <person name="Meier V. D."/>
        </authorList>
    </citation>
    <scope>NUCLEOTIDE SEQUENCE</scope>
    <source>
        <strain evidence="10">AVDCRST_MAG58</strain>
    </source>
</reference>
<evidence type="ECO:0000256" key="4">
    <source>
        <dbReference type="ARBA" id="ARBA00022692"/>
    </source>
</evidence>
<evidence type="ECO:0000256" key="3">
    <source>
        <dbReference type="ARBA" id="ARBA00022475"/>
    </source>
</evidence>
<evidence type="ECO:0000256" key="2">
    <source>
        <dbReference type="ARBA" id="ARBA00022448"/>
    </source>
</evidence>
<dbReference type="GO" id="GO:0005886">
    <property type="term" value="C:plasma membrane"/>
    <property type="evidence" value="ECO:0007669"/>
    <property type="project" value="UniProtKB-SubCell"/>
</dbReference>
<evidence type="ECO:0000256" key="6">
    <source>
        <dbReference type="ARBA" id="ARBA00023136"/>
    </source>
</evidence>
<accession>A0A6J4QMK1</accession>
<dbReference type="InterPro" id="IPR035906">
    <property type="entry name" value="MetI-like_sf"/>
</dbReference>
<evidence type="ECO:0000256" key="5">
    <source>
        <dbReference type="ARBA" id="ARBA00022989"/>
    </source>
</evidence>
<sequence>MVEQRDSNVETTITDPAGEDYGKVKGRTQREIIWRRFKRHKLAMIGGLILVLLYVAALATPWIAPYGYAEPDFASINQGPSLKHPMGTDEIGRDELTRVIYGGRVSLLLGLGVGVLSTIIGTAIGIFSGFYGKFVDTTAMGFTDFMLTLPFLPILLVMGSIYNFTAVTITFALVLLLWMTIARLVRGQVLSLRNQEYVLAAKAVGVSDLKIMLRHILPNVVGVMVVQATLVTAEAILIESALSFLGLGIQPPTPSWGNLLEDARTTMTTQWWLTWFPGMMIVITVLCVNFLGDGLRDALDPKAVE</sequence>
<keyword evidence="6 7" id="KW-0472">Membrane</keyword>
<keyword evidence="5 7" id="KW-1133">Transmembrane helix</keyword>
<comment type="similarity">
    <text evidence="7">Belongs to the binding-protein-dependent transport system permease family.</text>
</comment>